<feature type="compositionally biased region" description="Low complexity" evidence="4">
    <location>
        <begin position="712"/>
        <end position="724"/>
    </location>
</feature>
<evidence type="ECO:0000256" key="1">
    <source>
        <dbReference type="ARBA" id="ARBA00022723"/>
    </source>
</evidence>
<feature type="compositionally biased region" description="Polar residues" evidence="4">
    <location>
        <begin position="868"/>
        <end position="877"/>
    </location>
</feature>
<feature type="region of interest" description="Disordered" evidence="4">
    <location>
        <begin position="329"/>
        <end position="367"/>
    </location>
</feature>
<dbReference type="CDD" id="cd16449">
    <property type="entry name" value="RING-HC"/>
    <property type="match status" value="1"/>
</dbReference>
<comment type="caution">
    <text evidence="5">The sequence shown here is derived from an EMBL/GenBank/DDBJ whole genome shotgun (WGS) entry which is preliminary data.</text>
</comment>
<reference evidence="5 6" key="1">
    <citation type="submission" date="2019-12" db="EMBL/GenBank/DDBJ databases">
        <authorList>
            <person name="Floudas D."/>
            <person name="Bentzer J."/>
            <person name="Ahren D."/>
            <person name="Johansson T."/>
            <person name="Persson P."/>
            <person name="Tunlid A."/>
        </authorList>
    </citation>
    <scope>NUCLEOTIDE SEQUENCE [LARGE SCALE GENOMIC DNA]</scope>
    <source>
        <strain evidence="5 6">CBS 102.39</strain>
    </source>
</reference>
<feature type="region of interest" description="Disordered" evidence="4">
    <location>
        <begin position="456"/>
        <end position="493"/>
    </location>
</feature>
<dbReference type="InterPro" id="IPR017907">
    <property type="entry name" value="Znf_RING_CS"/>
</dbReference>
<keyword evidence="1" id="KW-0479">Metal-binding</keyword>
<feature type="region of interest" description="Disordered" evidence="4">
    <location>
        <begin position="744"/>
        <end position="932"/>
    </location>
</feature>
<dbReference type="GO" id="GO:0008270">
    <property type="term" value="F:zinc ion binding"/>
    <property type="evidence" value="ECO:0007669"/>
    <property type="project" value="UniProtKB-KW"/>
</dbReference>
<evidence type="ECO:0000313" key="5">
    <source>
        <dbReference type="EMBL" id="KAF4610055.1"/>
    </source>
</evidence>
<feature type="compositionally biased region" description="Pro residues" evidence="4">
    <location>
        <begin position="266"/>
        <end position="292"/>
    </location>
</feature>
<feature type="compositionally biased region" description="Polar residues" evidence="4">
    <location>
        <begin position="895"/>
        <end position="909"/>
    </location>
</feature>
<keyword evidence="6" id="KW-1185">Reference proteome</keyword>
<dbReference type="PROSITE" id="PS00518">
    <property type="entry name" value="ZF_RING_1"/>
    <property type="match status" value="1"/>
</dbReference>
<feature type="region of interest" description="Disordered" evidence="4">
    <location>
        <begin position="569"/>
        <end position="606"/>
    </location>
</feature>
<proteinExistence type="predicted"/>
<keyword evidence="3" id="KW-0862">Zinc</keyword>
<evidence type="ECO:0008006" key="7">
    <source>
        <dbReference type="Google" id="ProtNLM"/>
    </source>
</evidence>
<keyword evidence="2" id="KW-0863">Zinc-finger</keyword>
<evidence type="ECO:0000313" key="6">
    <source>
        <dbReference type="Proteomes" id="UP000521872"/>
    </source>
</evidence>
<accession>A0A8H4QF97</accession>
<name>A0A8H4QF97_9AGAR</name>
<feature type="compositionally biased region" description="Polar residues" evidence="4">
    <location>
        <begin position="238"/>
        <end position="249"/>
    </location>
</feature>
<feature type="compositionally biased region" description="Basic and acidic residues" evidence="4">
    <location>
        <begin position="825"/>
        <end position="834"/>
    </location>
</feature>
<evidence type="ECO:0000256" key="4">
    <source>
        <dbReference type="SAM" id="MobiDB-lite"/>
    </source>
</evidence>
<feature type="compositionally biased region" description="Polar residues" evidence="4">
    <location>
        <begin position="180"/>
        <end position="197"/>
    </location>
</feature>
<dbReference type="AlphaFoldDB" id="A0A8H4QF97"/>
<evidence type="ECO:0000256" key="2">
    <source>
        <dbReference type="ARBA" id="ARBA00022771"/>
    </source>
</evidence>
<dbReference type="Proteomes" id="UP000521872">
    <property type="component" value="Unassembled WGS sequence"/>
</dbReference>
<feature type="region of interest" description="Disordered" evidence="4">
    <location>
        <begin position="261"/>
        <end position="297"/>
    </location>
</feature>
<gene>
    <name evidence="5" type="ORF">D9613_010668</name>
</gene>
<dbReference type="EMBL" id="JAACJL010000059">
    <property type="protein sequence ID" value="KAF4610055.1"/>
    <property type="molecule type" value="Genomic_DNA"/>
</dbReference>
<organism evidence="5 6">
    <name type="scientific">Agrocybe pediades</name>
    <dbReference type="NCBI Taxonomy" id="84607"/>
    <lineage>
        <taxon>Eukaryota</taxon>
        <taxon>Fungi</taxon>
        <taxon>Dikarya</taxon>
        <taxon>Basidiomycota</taxon>
        <taxon>Agaricomycotina</taxon>
        <taxon>Agaricomycetes</taxon>
        <taxon>Agaricomycetidae</taxon>
        <taxon>Agaricales</taxon>
        <taxon>Agaricineae</taxon>
        <taxon>Strophariaceae</taxon>
        <taxon>Agrocybe</taxon>
    </lineage>
</organism>
<feature type="region of interest" description="Disordered" evidence="4">
    <location>
        <begin position="693"/>
        <end position="729"/>
    </location>
</feature>
<feature type="compositionally biased region" description="Basic and acidic residues" evidence="4">
    <location>
        <begin position="584"/>
        <end position="594"/>
    </location>
</feature>
<feature type="region of interest" description="Disordered" evidence="4">
    <location>
        <begin position="178"/>
        <end position="249"/>
    </location>
</feature>
<feature type="compositionally biased region" description="Acidic residues" evidence="4">
    <location>
        <begin position="799"/>
        <end position="809"/>
    </location>
</feature>
<feature type="compositionally biased region" description="Basic and acidic residues" evidence="4">
    <location>
        <begin position="858"/>
        <end position="867"/>
    </location>
</feature>
<protein>
    <recommendedName>
        <fullName evidence="7">RING-type domain-containing protein</fullName>
    </recommendedName>
</protein>
<evidence type="ECO:0000256" key="3">
    <source>
        <dbReference type="ARBA" id="ARBA00022833"/>
    </source>
</evidence>
<feature type="compositionally biased region" description="Basic and acidic residues" evidence="4">
    <location>
        <begin position="203"/>
        <end position="224"/>
    </location>
</feature>
<sequence length="932" mass="102952">MDVPWASSQVELGSSVSRCAGCLVPFGSWTRFPYVVCCGHLVCVSCVRYNIVRDNESYCTTCGLIFDASPALRMLNHMEQDERYNHEPTTAFQTAQDHAKALMYELSLINEASSIVYIRHVLSSAERFLDAHQDFPLQFIDLRLKLCTLESMLRSRELLLYRQKHFIDRVTEDWQREFESQAQGRMEGQSSPTSTAPLETPTAEERYPAPPSHEEDMEKGRETAEIVPPLNGAPFSAPNVNASVPSNRVTASRQNLSFTNAQASAPPIPPPHPPLPLPHPTFTPHPSPPPSPNAHQAQIQLANSNNRTNDPLSLSFRFHPTEDRGAITFDRPQTLVDTPPADDQTVQTRAGRSQPPPPLRLETTPIILPNSPVPFKVLPLPEVSESERETRDTPTSVAFKRPQVRAEAGFGSTRARSRLGVEIKCEVAPGLQLQLEAGPEIVEGDEDTVLFGAERRARPHSHTPATSENAHHDPRAASKSHHSAFLLSPNEPGSLDRHHFIESRERGTWSAPESVCLSGMAEEEEEAEKQRQREEIECIKARIYQPRPGYVIPWGVFWRGMEKWEEKRNVAAAGQEQEQQAKQCQDDCDRDQQEQQHQQTDGNIAEVDETMHVDSMGTICRQISSRPFFDGTSFVPEPVTPHRTSSDRLQMFDFSLIATPPGYESDCEAFGGFSPAMRSRRGRGRRVELEGRLLYPPNHPSSTETSLNAGFPISSRSPESVSPVSPLPRTPYAAHARSLPLGLESGLSVGVNDSEEEEEETNREGNLGNGIKRHLLHTISEGEEEEEEHAASDSGAEADREEDGMDTDQDTAAFLGDSFYTSGGEVHDRSCNHDEDPEVGGFLGDSFYTSGGGDEDPEHPLVDEQQERGPSSQSGISDESVASPKADDSTRAAVTRTTTNGSSPSLNKTNHFKGRPLPPIPVACSSFSIAKP</sequence>